<comment type="caution">
    <text evidence="1">The sequence shown here is derived from an EMBL/GenBank/DDBJ whole genome shotgun (WGS) entry which is preliminary data.</text>
</comment>
<evidence type="ECO:0000313" key="1">
    <source>
        <dbReference type="EMBL" id="HIQ90678.1"/>
    </source>
</evidence>
<dbReference type="EMBL" id="DVFV01000067">
    <property type="protein sequence ID" value="HIQ90678.1"/>
    <property type="molecule type" value="Genomic_DNA"/>
</dbReference>
<name>A0A9D1CY60_9FIRM</name>
<accession>A0A9D1CY60</accession>
<evidence type="ECO:0000313" key="2">
    <source>
        <dbReference type="Proteomes" id="UP000886786"/>
    </source>
</evidence>
<proteinExistence type="predicted"/>
<protein>
    <submittedName>
        <fullName evidence="1">Uncharacterized protein</fullName>
    </submittedName>
</protein>
<sequence>MKVFKDEKIWVQAKDLVLLFNTDNAIPFSVWGITLSNRFWAKKGHDFDFIEFDSKLIDYFDKLSWIIDFDKVMKFDNEDIEKEINKHSKLIKKIDKVLDRSLYDKENNIIFDLKAILYLKNNNRFVISDLESYDKNDVLSKRLYYFSKR</sequence>
<reference evidence="1" key="2">
    <citation type="journal article" date="2021" name="PeerJ">
        <title>Extensive microbial diversity within the chicken gut microbiome revealed by metagenomics and culture.</title>
        <authorList>
            <person name="Gilroy R."/>
            <person name="Ravi A."/>
            <person name="Getino M."/>
            <person name="Pursley I."/>
            <person name="Horton D.L."/>
            <person name="Alikhan N.F."/>
            <person name="Baker D."/>
            <person name="Gharbi K."/>
            <person name="Hall N."/>
            <person name="Watson M."/>
            <person name="Adriaenssens E.M."/>
            <person name="Foster-Nyarko E."/>
            <person name="Jarju S."/>
            <person name="Secka A."/>
            <person name="Antonio M."/>
            <person name="Oren A."/>
            <person name="Chaudhuri R.R."/>
            <person name="La Ragione R."/>
            <person name="Hildebrand F."/>
            <person name="Pallen M.J."/>
        </authorList>
    </citation>
    <scope>NUCLEOTIDE SEQUENCE</scope>
    <source>
        <strain evidence="1">CHK147-3167</strain>
    </source>
</reference>
<organism evidence="1 2">
    <name type="scientific">Candidatus Coprosoma intestinipullorum</name>
    <dbReference type="NCBI Taxonomy" id="2840752"/>
    <lineage>
        <taxon>Bacteria</taxon>
        <taxon>Bacillati</taxon>
        <taxon>Bacillota</taxon>
        <taxon>Bacillota incertae sedis</taxon>
        <taxon>Candidatus Coprosoma</taxon>
    </lineage>
</organism>
<gene>
    <name evidence="1" type="ORF">IAB27_03510</name>
</gene>
<dbReference type="Proteomes" id="UP000886786">
    <property type="component" value="Unassembled WGS sequence"/>
</dbReference>
<dbReference type="AlphaFoldDB" id="A0A9D1CY60"/>
<reference evidence="1" key="1">
    <citation type="submission" date="2020-10" db="EMBL/GenBank/DDBJ databases">
        <authorList>
            <person name="Gilroy R."/>
        </authorList>
    </citation>
    <scope>NUCLEOTIDE SEQUENCE</scope>
    <source>
        <strain evidence="1">CHK147-3167</strain>
    </source>
</reference>